<dbReference type="InterPro" id="IPR036047">
    <property type="entry name" value="F-box-like_dom_sf"/>
</dbReference>
<keyword evidence="6" id="KW-1185">Reference proteome</keyword>
<dbReference type="Proteomes" id="UP001497457">
    <property type="component" value="Chromosome 31b"/>
</dbReference>
<dbReference type="PANTHER" id="PTHR34145:SF78">
    <property type="entry name" value="FBD DOMAIN-CONTAINING PROTEIN"/>
    <property type="match status" value="1"/>
</dbReference>
<reference evidence="5 6" key="2">
    <citation type="submission" date="2024-10" db="EMBL/GenBank/DDBJ databases">
        <authorList>
            <person name="Ryan C."/>
        </authorList>
    </citation>
    <scope>NUCLEOTIDE SEQUENCE [LARGE SCALE GENOMIC DNA]</scope>
</reference>
<dbReference type="InterPro" id="IPR055357">
    <property type="entry name" value="LRR_At1g61320_AtMIF1"/>
</dbReference>
<dbReference type="Proteomes" id="UP001497457">
    <property type="component" value="Chromosome 5rd"/>
</dbReference>
<feature type="compositionally biased region" description="Basic residues" evidence="1">
    <location>
        <begin position="15"/>
        <end position="32"/>
    </location>
</feature>
<protein>
    <recommendedName>
        <fullName evidence="7">F-box domain-containing protein</fullName>
    </recommendedName>
</protein>
<dbReference type="InterPro" id="IPR053772">
    <property type="entry name" value="At1g61320/At1g61330-like"/>
</dbReference>
<feature type="region of interest" description="Disordered" evidence="1">
    <location>
        <begin position="14"/>
        <end position="52"/>
    </location>
</feature>
<name>A0ABC9F7P7_9POAL</name>
<evidence type="ECO:0000313" key="4">
    <source>
        <dbReference type="EMBL" id="CAL5029671.1"/>
    </source>
</evidence>
<accession>A0ABC9F7P7</accession>
<gene>
    <name evidence="5" type="ORF">URODEC1_LOCUS102779</name>
    <name evidence="4" type="ORF">URODEC1_LOCUS80506</name>
</gene>
<evidence type="ECO:0000313" key="6">
    <source>
        <dbReference type="Proteomes" id="UP001497457"/>
    </source>
</evidence>
<organism evidence="5 6">
    <name type="scientific">Urochloa decumbens</name>
    <dbReference type="NCBI Taxonomy" id="240449"/>
    <lineage>
        <taxon>Eukaryota</taxon>
        <taxon>Viridiplantae</taxon>
        <taxon>Streptophyta</taxon>
        <taxon>Embryophyta</taxon>
        <taxon>Tracheophyta</taxon>
        <taxon>Spermatophyta</taxon>
        <taxon>Magnoliopsida</taxon>
        <taxon>Liliopsida</taxon>
        <taxon>Poales</taxon>
        <taxon>Poaceae</taxon>
        <taxon>PACMAD clade</taxon>
        <taxon>Panicoideae</taxon>
        <taxon>Panicodae</taxon>
        <taxon>Paniceae</taxon>
        <taxon>Melinidinae</taxon>
        <taxon>Urochloa</taxon>
    </lineage>
</organism>
<dbReference type="Pfam" id="PF00646">
    <property type="entry name" value="F-box"/>
    <property type="match status" value="1"/>
</dbReference>
<dbReference type="InterPro" id="IPR032675">
    <property type="entry name" value="LRR_dom_sf"/>
</dbReference>
<feature type="domain" description="At1g61320/AtMIF1 LRR" evidence="3">
    <location>
        <begin position="123"/>
        <end position="517"/>
    </location>
</feature>
<dbReference type="EMBL" id="OZ075115">
    <property type="protein sequence ID" value="CAL5070409.1"/>
    <property type="molecule type" value="Genomic_DNA"/>
</dbReference>
<evidence type="ECO:0000259" key="3">
    <source>
        <dbReference type="Pfam" id="PF23622"/>
    </source>
</evidence>
<evidence type="ECO:0000313" key="5">
    <source>
        <dbReference type="EMBL" id="CAL5070409.1"/>
    </source>
</evidence>
<dbReference type="Gene3D" id="3.80.10.10">
    <property type="entry name" value="Ribonuclease Inhibitor"/>
    <property type="match status" value="1"/>
</dbReference>
<evidence type="ECO:0008006" key="7">
    <source>
        <dbReference type="Google" id="ProtNLM"/>
    </source>
</evidence>
<sequence length="527" mass="59744">MGFMALNRLMFKQKEQRRRRRIHNQKSTKVPKKKDSLCQEYDHSEGGKRSRYPGSNLPEDIWCHIHSLMPLRDAAHSACVSRAFLRSWRCHPNLKFTKETLCLKQNACVGGVARCFTMRVDQILKNHSGIGVKALHLEVPDSCKADTCRLNHWLQIGITPGIEEVTVFLRNYRTKYSFPCSLLFGGCGNSIRHLRLSNCAFRPPVGFDCLRSLTKLQLYTVCTTGDELGNLFSNSFALEQLELMYCGELISLKIPFWLERLSFLRVFECDMLQVIESKAPNLHTLEFFGDPVHLTLGESSQVKTLDFKLSYNCSSISYAITKLPSIVPTLETLTLTSFSEKVNAPMVTDKFLNLKCLKIYLCAVNKAFSPVYDYLSLVSFLDASPALETFILSVNQNEVKHDSVFGNASHMRQILGHKHDSIRKVEINGFCSAKSMVELICHILENMTSLESLTVDTICDGFTSADARRCYVQNKSKCLPIPRDKILEAHKALRAVDRYIMGRVPPAVKLNVWEPCSQCHAIDVELP</sequence>
<dbReference type="PANTHER" id="PTHR34145">
    <property type="entry name" value="OS02G0105600 PROTEIN"/>
    <property type="match status" value="1"/>
</dbReference>
<evidence type="ECO:0000259" key="2">
    <source>
        <dbReference type="Pfam" id="PF00646"/>
    </source>
</evidence>
<feature type="domain" description="F-box" evidence="2">
    <location>
        <begin position="55"/>
        <end position="91"/>
    </location>
</feature>
<reference evidence="6" key="1">
    <citation type="submission" date="2024-06" db="EMBL/GenBank/DDBJ databases">
        <authorList>
            <person name="Ryan C."/>
        </authorList>
    </citation>
    <scope>NUCLEOTIDE SEQUENCE [LARGE SCALE GENOMIC DNA]</scope>
</reference>
<dbReference type="AlphaFoldDB" id="A0ABC9F7P7"/>
<dbReference type="SUPFAM" id="SSF81383">
    <property type="entry name" value="F-box domain"/>
    <property type="match status" value="1"/>
</dbReference>
<dbReference type="Pfam" id="PF23622">
    <property type="entry name" value="LRR_At1g61320_AtMIF1"/>
    <property type="match status" value="1"/>
</dbReference>
<dbReference type="SUPFAM" id="SSF52047">
    <property type="entry name" value="RNI-like"/>
    <property type="match status" value="1"/>
</dbReference>
<evidence type="ECO:0000256" key="1">
    <source>
        <dbReference type="SAM" id="MobiDB-lite"/>
    </source>
</evidence>
<dbReference type="EMBL" id="OZ075141">
    <property type="protein sequence ID" value="CAL5029671.1"/>
    <property type="molecule type" value="Genomic_DNA"/>
</dbReference>
<proteinExistence type="predicted"/>
<feature type="compositionally biased region" description="Basic and acidic residues" evidence="1">
    <location>
        <begin position="33"/>
        <end position="48"/>
    </location>
</feature>
<dbReference type="InterPro" id="IPR001810">
    <property type="entry name" value="F-box_dom"/>
</dbReference>